<keyword evidence="4 5" id="KW-0472">Membrane</keyword>
<dbReference type="GO" id="GO:1901238">
    <property type="term" value="F:ABC-type tungstate transporter activity"/>
    <property type="evidence" value="ECO:0007669"/>
    <property type="project" value="InterPro"/>
</dbReference>
<comment type="similarity">
    <text evidence="5">Belongs to the binding-protein-dependent transport system permease family.</text>
</comment>
<dbReference type="InterPro" id="IPR035906">
    <property type="entry name" value="MetI-like_sf"/>
</dbReference>
<dbReference type="InterPro" id="IPR049783">
    <property type="entry name" value="ABC_perm_TupB-like"/>
</dbReference>
<feature type="transmembrane region" description="Helical" evidence="5">
    <location>
        <begin position="110"/>
        <end position="136"/>
    </location>
</feature>
<dbReference type="Gene3D" id="1.10.3720.10">
    <property type="entry name" value="MetI-like"/>
    <property type="match status" value="1"/>
</dbReference>
<evidence type="ECO:0000259" key="6">
    <source>
        <dbReference type="PROSITE" id="PS50928"/>
    </source>
</evidence>
<dbReference type="PANTHER" id="PTHR43632:SF1">
    <property type="entry name" value="PERMEASE COMPONENT OF TUNGSTATE ABC TRANSPORTER"/>
    <property type="match status" value="1"/>
</dbReference>
<feature type="domain" description="ABC transmembrane type-1" evidence="6">
    <location>
        <begin position="39"/>
        <end position="235"/>
    </location>
</feature>
<dbReference type="GO" id="GO:0005886">
    <property type="term" value="C:plasma membrane"/>
    <property type="evidence" value="ECO:0007669"/>
    <property type="project" value="UniProtKB-SubCell"/>
</dbReference>
<dbReference type="PROSITE" id="PS50928">
    <property type="entry name" value="ABC_TM1"/>
    <property type="match status" value="1"/>
</dbReference>
<feature type="transmembrane region" description="Helical" evidence="5">
    <location>
        <begin position="74"/>
        <end position="98"/>
    </location>
</feature>
<keyword evidence="2 5" id="KW-0812">Transmembrane</keyword>
<dbReference type="CDD" id="cd06261">
    <property type="entry name" value="TM_PBP2"/>
    <property type="match status" value="1"/>
</dbReference>
<dbReference type="SUPFAM" id="SSF161098">
    <property type="entry name" value="MetI-like"/>
    <property type="match status" value="1"/>
</dbReference>
<feature type="transmembrane region" description="Helical" evidence="5">
    <location>
        <begin position="47"/>
        <end position="67"/>
    </location>
</feature>
<evidence type="ECO:0000256" key="4">
    <source>
        <dbReference type="ARBA" id="ARBA00023136"/>
    </source>
</evidence>
<evidence type="ECO:0000256" key="5">
    <source>
        <dbReference type="RuleBase" id="RU363032"/>
    </source>
</evidence>
<evidence type="ECO:0000313" key="8">
    <source>
        <dbReference type="Proteomes" id="UP000310353"/>
    </source>
</evidence>
<dbReference type="PANTHER" id="PTHR43632">
    <property type="entry name" value="PERMEASE COMPONENT OF TUNGSTATE ABC TRANSPORTER"/>
    <property type="match status" value="1"/>
</dbReference>
<dbReference type="AlphaFoldDB" id="A0A4U7BRF3"/>
<feature type="transmembrane region" description="Helical" evidence="5">
    <location>
        <begin position="157"/>
        <end position="178"/>
    </location>
</feature>
<dbReference type="EMBL" id="NXMA01000002">
    <property type="protein sequence ID" value="TKX32930.1"/>
    <property type="molecule type" value="Genomic_DNA"/>
</dbReference>
<dbReference type="Pfam" id="PF00528">
    <property type="entry name" value="BPD_transp_1"/>
    <property type="match status" value="1"/>
</dbReference>
<protein>
    <submittedName>
        <fullName evidence="7">ABC transporter permease</fullName>
    </submittedName>
</protein>
<gene>
    <name evidence="7" type="ORF">CQA76_01195</name>
</gene>
<comment type="subcellular location">
    <subcellularLocation>
        <location evidence="1 5">Cell membrane</location>
        <topology evidence="1 5">Multi-pass membrane protein</topology>
    </subcellularLocation>
</comment>
<reference evidence="7 8" key="1">
    <citation type="submission" date="2018-05" db="EMBL/GenBank/DDBJ databases">
        <title>Novel Campyloabacter and Helicobacter Species and Strains.</title>
        <authorList>
            <person name="Mannion A.J."/>
            <person name="Shen Z."/>
            <person name="Fox J.G."/>
        </authorList>
    </citation>
    <scope>NUCLEOTIDE SEQUENCE [LARGE SCALE GENOMIC DNA]</scope>
    <source>
        <strain evidence="8">MIT17-670</strain>
    </source>
</reference>
<dbReference type="InterPro" id="IPR053776">
    <property type="entry name" value="TupB"/>
</dbReference>
<dbReference type="OrthoDB" id="9781724at2"/>
<dbReference type="InterPro" id="IPR000515">
    <property type="entry name" value="MetI-like"/>
</dbReference>
<evidence type="ECO:0000313" key="7">
    <source>
        <dbReference type="EMBL" id="TKX32930.1"/>
    </source>
</evidence>
<proteinExistence type="inferred from homology"/>
<dbReference type="NCBIfam" id="NF041773">
    <property type="entry name" value="tung_perm_TupB"/>
    <property type="match status" value="1"/>
</dbReference>
<sequence>MLKFLNLFSGLVNLEYIFDGFKQALLLLLNADDSVISAIKTTMLSSSISVVLALVVGFPLGFVLGFFNFKFKRFLRLMIDTSLSFPTVAVGLILYALISNRGPLGELGLLFTIKALILGQFILALPIAIALFANLVENISKKQLLLIKSFHLNSIKLIMIIIHELRFSLISVIALVYGRIVAEVGVAMIVGGNIKYDTRTITTAISLETNKGEFASGIALALVLISIAFVLNCIIYKFKRR</sequence>
<evidence type="ECO:0000256" key="1">
    <source>
        <dbReference type="ARBA" id="ARBA00004651"/>
    </source>
</evidence>
<dbReference type="Proteomes" id="UP000310353">
    <property type="component" value="Unassembled WGS sequence"/>
</dbReference>
<evidence type="ECO:0000256" key="3">
    <source>
        <dbReference type="ARBA" id="ARBA00022989"/>
    </source>
</evidence>
<name>A0A4U7BRF3_9BACT</name>
<feature type="transmembrane region" description="Helical" evidence="5">
    <location>
        <begin position="214"/>
        <end position="236"/>
    </location>
</feature>
<keyword evidence="3 5" id="KW-1133">Transmembrane helix</keyword>
<keyword evidence="5" id="KW-0813">Transport</keyword>
<evidence type="ECO:0000256" key="2">
    <source>
        <dbReference type="ARBA" id="ARBA00022692"/>
    </source>
</evidence>
<dbReference type="NCBIfam" id="NF038017">
    <property type="entry name" value="ABC_perm1"/>
    <property type="match status" value="1"/>
</dbReference>
<keyword evidence="8" id="KW-1185">Reference proteome</keyword>
<organism evidence="7 8">
    <name type="scientific">Campylobacter aviculae</name>
    <dbReference type="NCBI Taxonomy" id="2510190"/>
    <lineage>
        <taxon>Bacteria</taxon>
        <taxon>Pseudomonadati</taxon>
        <taxon>Campylobacterota</taxon>
        <taxon>Epsilonproteobacteria</taxon>
        <taxon>Campylobacterales</taxon>
        <taxon>Campylobacteraceae</taxon>
        <taxon>Campylobacter</taxon>
    </lineage>
</organism>
<comment type="caution">
    <text evidence="7">The sequence shown here is derived from an EMBL/GenBank/DDBJ whole genome shotgun (WGS) entry which is preliminary data.</text>
</comment>
<accession>A0A4U7BRF3</accession>